<dbReference type="InterPro" id="IPR028278">
    <property type="entry name" value="MRI"/>
</dbReference>
<feature type="region of interest" description="Disordered" evidence="1">
    <location>
        <begin position="1"/>
        <end position="50"/>
    </location>
</feature>
<feature type="region of interest" description="Disordered" evidence="1">
    <location>
        <begin position="76"/>
        <end position="139"/>
    </location>
</feature>
<evidence type="ECO:0008006" key="4">
    <source>
        <dbReference type="Google" id="ProtNLM"/>
    </source>
</evidence>
<sequence length="152" mass="16810">MLSFLSKEEMGSPEAAKKRILPMWMTKRATESAQDPEIRPKRRKKSAPVGVETVYCMNEAELVDMALCILAENSKGKETNISSSEDEDPEPQQAMADHHGTPTSDSEGDSSPSVGSKLPRGLDALSCRKATKSQEKDDNDDALKYVREIFFT</sequence>
<evidence type="ECO:0000313" key="2">
    <source>
        <dbReference type="Ensembl" id="ENSACAP00000025752.1"/>
    </source>
</evidence>
<gene>
    <name evidence="2" type="primary">cyren</name>
</gene>
<accession>A0A803SS12</accession>
<dbReference type="Proteomes" id="UP000001646">
    <property type="component" value="Chromosome 5"/>
</dbReference>
<keyword evidence="3" id="KW-1185">Reference proteome</keyword>
<dbReference type="AlphaFoldDB" id="A0A803SS12"/>
<organism evidence="2 3">
    <name type="scientific">Anolis carolinensis</name>
    <name type="common">Green anole</name>
    <name type="synonym">American chameleon</name>
    <dbReference type="NCBI Taxonomy" id="28377"/>
    <lineage>
        <taxon>Eukaryota</taxon>
        <taxon>Metazoa</taxon>
        <taxon>Chordata</taxon>
        <taxon>Craniata</taxon>
        <taxon>Vertebrata</taxon>
        <taxon>Euteleostomi</taxon>
        <taxon>Lepidosauria</taxon>
        <taxon>Squamata</taxon>
        <taxon>Bifurcata</taxon>
        <taxon>Unidentata</taxon>
        <taxon>Episquamata</taxon>
        <taxon>Toxicofera</taxon>
        <taxon>Iguania</taxon>
        <taxon>Dactyloidae</taxon>
        <taxon>Anolis</taxon>
    </lineage>
</organism>
<evidence type="ECO:0000313" key="3">
    <source>
        <dbReference type="Proteomes" id="UP000001646"/>
    </source>
</evidence>
<dbReference type="GO" id="GO:2001033">
    <property type="term" value="P:negative regulation of double-strand break repair via nonhomologous end joining"/>
    <property type="evidence" value="ECO:0007669"/>
    <property type="project" value="InterPro"/>
</dbReference>
<reference evidence="2" key="2">
    <citation type="submission" date="2025-08" db="UniProtKB">
        <authorList>
            <consortium name="Ensembl"/>
        </authorList>
    </citation>
    <scope>IDENTIFICATION</scope>
</reference>
<proteinExistence type="predicted"/>
<reference evidence="2 3" key="1">
    <citation type="submission" date="2009-12" db="EMBL/GenBank/DDBJ databases">
        <title>The Genome Sequence of Anolis carolinensis (Green Anole Lizard).</title>
        <authorList>
            <consortium name="The Genome Sequencing Platform"/>
            <person name="Di Palma F."/>
            <person name="Alfoldi J."/>
            <person name="Heiman D."/>
            <person name="Young S."/>
            <person name="Grabherr M."/>
            <person name="Johnson J."/>
            <person name="Lander E.S."/>
            <person name="Lindblad-Toh K."/>
        </authorList>
    </citation>
    <scope>NUCLEOTIDE SEQUENCE [LARGE SCALE GENOMIC DNA]</scope>
    <source>
        <strain evidence="2 3">JBL SC #1</strain>
    </source>
</reference>
<dbReference type="PANTHER" id="PTHR14566:SF0">
    <property type="entry name" value="CELL CYCLE REGULATOR OF NON-HOMOLOGOUS END JOINING"/>
    <property type="match status" value="1"/>
</dbReference>
<dbReference type="Pfam" id="PF15325">
    <property type="entry name" value="MRI"/>
    <property type="match status" value="1"/>
</dbReference>
<dbReference type="GeneTree" id="ENSGT00960000189329"/>
<feature type="compositionally biased region" description="Polar residues" evidence="1">
    <location>
        <begin position="101"/>
        <end position="114"/>
    </location>
</feature>
<name>A0A803SS12_ANOCA</name>
<feature type="compositionally biased region" description="Basic and acidic residues" evidence="1">
    <location>
        <begin position="1"/>
        <end position="10"/>
    </location>
</feature>
<dbReference type="PANTHER" id="PTHR14566">
    <property type="entry name" value="CELL CYCLE REGULATOR OF NON-HOMOLOGOUS END JOINING"/>
    <property type="match status" value="1"/>
</dbReference>
<dbReference type="InParanoid" id="A0A803SS12"/>
<dbReference type="Ensembl" id="ENSACAT00000056523.1">
    <property type="protein sequence ID" value="ENSACAP00000025752.1"/>
    <property type="gene ID" value="ENSACAG00000035315.1"/>
</dbReference>
<protein>
    <recommendedName>
        <fullName evidence="4">Cell cycle regulator of NHEJ</fullName>
    </recommendedName>
</protein>
<evidence type="ECO:0000256" key="1">
    <source>
        <dbReference type="SAM" id="MobiDB-lite"/>
    </source>
</evidence>
<reference evidence="2" key="3">
    <citation type="submission" date="2025-09" db="UniProtKB">
        <authorList>
            <consortium name="Ensembl"/>
        </authorList>
    </citation>
    <scope>IDENTIFICATION</scope>
</reference>